<protein>
    <submittedName>
        <fullName evidence="1">Uncharacterized protein</fullName>
    </submittedName>
</protein>
<dbReference type="AlphaFoldDB" id="A0A3Q7FQB2"/>
<dbReference type="InParanoid" id="A0A3Q7FQB2"/>
<name>A0A3Q7FQB2_SOLLC</name>
<proteinExistence type="predicted"/>
<dbReference type="Gramene" id="Solyc03g098125.1.1">
    <property type="protein sequence ID" value="Solyc03g098125.1.1"/>
    <property type="gene ID" value="Solyc03g098125.1"/>
</dbReference>
<reference evidence="1" key="1">
    <citation type="journal article" date="2012" name="Nature">
        <title>The tomato genome sequence provides insights into fleshy fruit evolution.</title>
        <authorList>
            <consortium name="Tomato Genome Consortium"/>
        </authorList>
    </citation>
    <scope>NUCLEOTIDE SEQUENCE [LARGE SCALE GENOMIC DNA]</scope>
    <source>
        <strain evidence="1">cv. Heinz 1706</strain>
    </source>
</reference>
<keyword evidence="2" id="KW-1185">Reference proteome</keyword>
<accession>A0A3Q7FQB2</accession>
<organism evidence="1">
    <name type="scientific">Solanum lycopersicum</name>
    <name type="common">Tomato</name>
    <name type="synonym">Lycopersicon esculentum</name>
    <dbReference type="NCBI Taxonomy" id="4081"/>
    <lineage>
        <taxon>Eukaryota</taxon>
        <taxon>Viridiplantae</taxon>
        <taxon>Streptophyta</taxon>
        <taxon>Embryophyta</taxon>
        <taxon>Tracheophyta</taxon>
        <taxon>Spermatophyta</taxon>
        <taxon>Magnoliopsida</taxon>
        <taxon>eudicotyledons</taxon>
        <taxon>Gunneridae</taxon>
        <taxon>Pentapetalae</taxon>
        <taxon>asterids</taxon>
        <taxon>lamiids</taxon>
        <taxon>Solanales</taxon>
        <taxon>Solanaceae</taxon>
        <taxon>Solanoideae</taxon>
        <taxon>Solaneae</taxon>
        <taxon>Solanum</taxon>
        <taxon>Solanum subgen. Lycopersicon</taxon>
    </lineage>
</organism>
<dbReference type="EnsemblPlants" id="Solyc03g098125.1.1">
    <property type="protein sequence ID" value="Solyc03g098125.1.1"/>
    <property type="gene ID" value="Solyc03g098125.1"/>
</dbReference>
<evidence type="ECO:0000313" key="1">
    <source>
        <dbReference type="EnsemblPlants" id="Solyc03g098125.1.1"/>
    </source>
</evidence>
<evidence type="ECO:0000313" key="2">
    <source>
        <dbReference type="Proteomes" id="UP000004994"/>
    </source>
</evidence>
<reference evidence="1" key="2">
    <citation type="submission" date="2019-01" db="UniProtKB">
        <authorList>
            <consortium name="EnsemblPlants"/>
        </authorList>
    </citation>
    <scope>IDENTIFICATION</scope>
    <source>
        <strain evidence="1">cv. Heinz 1706</strain>
    </source>
</reference>
<dbReference type="Proteomes" id="UP000004994">
    <property type="component" value="Chromosome 3"/>
</dbReference>
<sequence>MFVQRLIEGEGIWIRNIVMIVLPEVINSCRLMRLTELFKNLFGVSGNKGCNAKDAISSAGSILIGIVTLHGLGLSRLVKFLPIVTH</sequence>